<dbReference type="Gene3D" id="1.10.510.10">
    <property type="entry name" value="Transferase(Phosphotransferase) domain 1"/>
    <property type="match status" value="2"/>
</dbReference>
<dbReference type="GO" id="GO:0004672">
    <property type="term" value="F:protein kinase activity"/>
    <property type="evidence" value="ECO:0007669"/>
    <property type="project" value="InterPro"/>
</dbReference>
<dbReference type="InterPro" id="IPR011009">
    <property type="entry name" value="Kinase-like_dom_sf"/>
</dbReference>
<dbReference type="PROSITE" id="PS50011">
    <property type="entry name" value="PROTEIN_KINASE_DOM"/>
    <property type="match status" value="1"/>
</dbReference>
<dbReference type="GO" id="GO:0007165">
    <property type="term" value="P:signal transduction"/>
    <property type="evidence" value="ECO:0007669"/>
    <property type="project" value="TreeGrafter"/>
</dbReference>
<dbReference type="InterPro" id="IPR000719">
    <property type="entry name" value="Prot_kinase_dom"/>
</dbReference>
<proteinExistence type="predicted"/>
<reference evidence="2 3" key="1">
    <citation type="journal article" date="2013" name="Proc. Natl. Acad. Sci. U.S.A.">
        <title>Genome of an arbuscular mycorrhizal fungus provides insight into the oldest plant symbiosis.</title>
        <authorList>
            <person name="Tisserant E."/>
            <person name="Malbreil M."/>
            <person name="Kuo A."/>
            <person name="Kohler A."/>
            <person name="Symeonidi A."/>
            <person name="Balestrini R."/>
            <person name="Charron P."/>
            <person name="Duensing N."/>
            <person name="Frei Dit Frey N."/>
            <person name="Gianinazzi-Pearson V."/>
            <person name="Gilbert L.B."/>
            <person name="Handa Y."/>
            <person name="Herr J.R."/>
            <person name="Hijri M."/>
            <person name="Koul R."/>
            <person name="Kawaguchi M."/>
            <person name="Krajinski F."/>
            <person name="Lammers P.J."/>
            <person name="Masclaux F.G."/>
            <person name="Murat C."/>
            <person name="Morin E."/>
            <person name="Ndikumana S."/>
            <person name="Pagni M."/>
            <person name="Petitpierre D."/>
            <person name="Requena N."/>
            <person name="Rosikiewicz P."/>
            <person name="Riley R."/>
            <person name="Saito K."/>
            <person name="San Clemente H."/>
            <person name="Shapiro H."/>
            <person name="van Tuinen D."/>
            <person name="Becard G."/>
            <person name="Bonfante P."/>
            <person name="Paszkowski U."/>
            <person name="Shachar-Hill Y.Y."/>
            <person name="Tuskan G.A."/>
            <person name="Young P.W."/>
            <person name="Sanders I.R."/>
            <person name="Henrissat B."/>
            <person name="Rensing S.A."/>
            <person name="Grigoriev I.V."/>
            <person name="Corradi N."/>
            <person name="Roux C."/>
            <person name="Martin F."/>
        </authorList>
    </citation>
    <scope>NUCLEOTIDE SEQUENCE [LARGE SCALE GENOMIC DNA]</scope>
    <source>
        <strain evidence="2 3">DAOM 197198</strain>
    </source>
</reference>
<feature type="domain" description="Protein kinase" evidence="1">
    <location>
        <begin position="1"/>
        <end position="184"/>
    </location>
</feature>
<dbReference type="Pfam" id="PF07714">
    <property type="entry name" value="PK_Tyr_Ser-Thr"/>
    <property type="match status" value="1"/>
</dbReference>
<evidence type="ECO:0000313" key="3">
    <source>
        <dbReference type="Proteomes" id="UP000018888"/>
    </source>
</evidence>
<dbReference type="GO" id="GO:0005737">
    <property type="term" value="C:cytoplasm"/>
    <property type="evidence" value="ECO:0007669"/>
    <property type="project" value="TreeGrafter"/>
</dbReference>
<comment type="caution">
    <text evidence="2">The sequence shown here is derived from an EMBL/GenBank/DDBJ whole genome shotgun (WGS) entry which is preliminary data.</text>
</comment>
<dbReference type="Proteomes" id="UP000018888">
    <property type="component" value="Unassembled WGS sequence"/>
</dbReference>
<dbReference type="SMART" id="SM00220">
    <property type="entry name" value="S_TKc"/>
    <property type="match status" value="1"/>
</dbReference>
<accession>A0A2P4PZW4</accession>
<dbReference type="GO" id="GO:0005524">
    <property type="term" value="F:ATP binding"/>
    <property type="evidence" value="ECO:0007669"/>
    <property type="project" value="InterPro"/>
</dbReference>
<dbReference type="PANTHER" id="PTHR23257:SF958">
    <property type="entry name" value="SERINE_THREONINE-PROTEIN KINASE WNK4"/>
    <property type="match status" value="1"/>
</dbReference>
<dbReference type="InterPro" id="IPR001245">
    <property type="entry name" value="Ser-Thr/Tyr_kinase_cat_dom"/>
</dbReference>
<evidence type="ECO:0000259" key="1">
    <source>
        <dbReference type="PROSITE" id="PS50011"/>
    </source>
</evidence>
<dbReference type="AlphaFoldDB" id="A0A2P4PZW4"/>
<dbReference type="EMBL" id="AUPC02000114">
    <property type="protein sequence ID" value="POG70919.1"/>
    <property type="molecule type" value="Genomic_DNA"/>
</dbReference>
<dbReference type="SUPFAM" id="SSF56112">
    <property type="entry name" value="Protein kinase-like (PK-like)"/>
    <property type="match status" value="1"/>
</dbReference>
<organism evidence="2 3">
    <name type="scientific">Rhizophagus irregularis (strain DAOM 181602 / DAOM 197198 / MUCL 43194)</name>
    <name type="common">Arbuscular mycorrhizal fungus</name>
    <name type="synonym">Glomus intraradices</name>
    <dbReference type="NCBI Taxonomy" id="747089"/>
    <lineage>
        <taxon>Eukaryota</taxon>
        <taxon>Fungi</taxon>
        <taxon>Fungi incertae sedis</taxon>
        <taxon>Mucoromycota</taxon>
        <taxon>Glomeromycotina</taxon>
        <taxon>Glomeromycetes</taxon>
        <taxon>Glomerales</taxon>
        <taxon>Glomeraceae</taxon>
        <taxon>Rhizophagus</taxon>
    </lineage>
</organism>
<name>A0A2P4PZW4_RHIID</name>
<protein>
    <submittedName>
        <fullName evidence="2">Kinase-like domain-containing protein</fullName>
    </submittedName>
</protein>
<evidence type="ECO:0000313" key="2">
    <source>
        <dbReference type="EMBL" id="POG70919.1"/>
    </source>
</evidence>
<keyword evidence="3" id="KW-1185">Reference proteome</keyword>
<dbReference type="InterPro" id="IPR050167">
    <property type="entry name" value="Ser_Thr_protein_kinase"/>
</dbReference>
<gene>
    <name evidence="2" type="ORF">GLOIN_2v1775334</name>
</gene>
<sequence>MDKIKHVFEQIKDFIRYRLTKEQKSLVDKDKLSDDVFEQIKEFDHHFLTKEQELLKSNSLVYHSGYIVRCFGITKDPKTNDFIMVMDLKKDSLRQHLNDNFISMKKLLTLHSIAYGLNDIHNKGLIHQDFHLLLYVAPEVLRGKKYIQACDIYGFGIIAYETCTGLPPYHNISKFVGVEVKVQL</sequence>
<dbReference type="PANTHER" id="PTHR23257">
    <property type="entry name" value="SERINE-THREONINE PROTEIN KINASE"/>
    <property type="match status" value="1"/>
</dbReference>
<reference evidence="2 3" key="2">
    <citation type="journal article" date="2018" name="New Phytol.">
        <title>High intraspecific genome diversity in the model arbuscular mycorrhizal symbiont Rhizophagus irregularis.</title>
        <authorList>
            <person name="Chen E.C.H."/>
            <person name="Morin E."/>
            <person name="Beaudet D."/>
            <person name="Noel J."/>
            <person name="Yildirir G."/>
            <person name="Ndikumana S."/>
            <person name="Charron P."/>
            <person name="St-Onge C."/>
            <person name="Giorgi J."/>
            <person name="Kruger M."/>
            <person name="Marton T."/>
            <person name="Ropars J."/>
            <person name="Grigoriev I.V."/>
            <person name="Hainaut M."/>
            <person name="Henrissat B."/>
            <person name="Roux C."/>
            <person name="Martin F."/>
            <person name="Corradi N."/>
        </authorList>
    </citation>
    <scope>NUCLEOTIDE SEQUENCE [LARGE SCALE GENOMIC DNA]</scope>
    <source>
        <strain evidence="2 3">DAOM 197198</strain>
    </source>
</reference>